<proteinExistence type="inferred from homology"/>
<dbReference type="PANTHER" id="PTHR31088">
    <property type="entry name" value="MEMBRANE-ASSOCIATED PROTEIN VIPP1, CHLOROPLASTIC"/>
    <property type="match status" value="1"/>
</dbReference>
<name>A0AAP0KHQ3_9MAGN</name>
<feature type="coiled-coil region" evidence="2">
    <location>
        <begin position="2"/>
        <end position="32"/>
    </location>
</feature>
<reference evidence="3 4" key="1">
    <citation type="submission" date="2024-01" db="EMBL/GenBank/DDBJ databases">
        <title>Genome assemblies of Stephania.</title>
        <authorList>
            <person name="Yang L."/>
        </authorList>
    </citation>
    <scope>NUCLEOTIDE SEQUENCE [LARGE SCALE GENOMIC DNA]</scope>
    <source>
        <strain evidence="3">YNDBR</strain>
        <tissue evidence="3">Leaf</tissue>
    </source>
</reference>
<dbReference type="GO" id="GO:0003676">
    <property type="term" value="F:nucleic acid binding"/>
    <property type="evidence" value="ECO:0007669"/>
    <property type="project" value="InterPro"/>
</dbReference>
<accession>A0AAP0KHQ3</accession>
<dbReference type="EMBL" id="JBBNAF010000004">
    <property type="protein sequence ID" value="KAK9151774.1"/>
    <property type="molecule type" value="Genomic_DNA"/>
</dbReference>
<comment type="similarity">
    <text evidence="1">Belongs to the PspA/Vipp/IM30 family.</text>
</comment>
<organism evidence="3 4">
    <name type="scientific">Stephania yunnanensis</name>
    <dbReference type="NCBI Taxonomy" id="152371"/>
    <lineage>
        <taxon>Eukaryota</taxon>
        <taxon>Viridiplantae</taxon>
        <taxon>Streptophyta</taxon>
        <taxon>Embryophyta</taxon>
        <taxon>Tracheophyta</taxon>
        <taxon>Spermatophyta</taxon>
        <taxon>Magnoliopsida</taxon>
        <taxon>Ranunculales</taxon>
        <taxon>Menispermaceae</taxon>
        <taxon>Menispermoideae</taxon>
        <taxon>Cissampelideae</taxon>
        <taxon>Stephania</taxon>
    </lineage>
</organism>
<evidence type="ECO:0008006" key="5">
    <source>
        <dbReference type="Google" id="ProtNLM"/>
    </source>
</evidence>
<dbReference type="PANTHER" id="PTHR31088:SF12">
    <property type="entry name" value="MEMBRANE-ASSOCIATED PROTEIN VIPP1, CHLOROPLASTIC"/>
    <property type="match status" value="1"/>
</dbReference>
<dbReference type="Proteomes" id="UP001420932">
    <property type="component" value="Unassembled WGS sequence"/>
</dbReference>
<evidence type="ECO:0000313" key="3">
    <source>
        <dbReference type="EMBL" id="KAK9151774.1"/>
    </source>
</evidence>
<sequence length="247" mass="27722">MRQALEARLVAAKEIRKVVEQEKLDKEEYARRYFAEQQDLMKKVVQESKQLQLEAEENSKDHGRARGFGFVVFADPAVAERVVMEKHQIDGRTVEAKKVVPMDDQHILNRNSSSIHGSPVHDFNFSSLVKWFRKTDASLVFGYFRTATKVSEMLGNVDTSSALSAFEKMEEKVLAMESQAEALNQLTSDDLEGKFALLESSSIDDDLASLKKEASGSLKHYLVGIVDEIDALSLDLASFLYLESADP</sequence>
<keyword evidence="4" id="KW-1185">Reference proteome</keyword>
<comment type="caution">
    <text evidence="3">The sequence shown here is derived from an EMBL/GenBank/DDBJ whole genome shotgun (WGS) entry which is preliminary data.</text>
</comment>
<gene>
    <name evidence="3" type="ORF">Syun_010083</name>
</gene>
<dbReference type="AlphaFoldDB" id="A0AAP0KHQ3"/>
<dbReference type="InterPro" id="IPR035979">
    <property type="entry name" value="RBD_domain_sf"/>
</dbReference>
<keyword evidence="2" id="KW-0175">Coiled coil</keyword>
<dbReference type="Gene3D" id="3.30.70.330">
    <property type="match status" value="1"/>
</dbReference>
<protein>
    <recommendedName>
        <fullName evidence="5">RRM domain-containing protein</fullName>
    </recommendedName>
</protein>
<dbReference type="InterPro" id="IPR007157">
    <property type="entry name" value="PspA_VIPP1"/>
</dbReference>
<evidence type="ECO:0000256" key="1">
    <source>
        <dbReference type="ARBA" id="ARBA00043985"/>
    </source>
</evidence>
<evidence type="ECO:0000256" key="2">
    <source>
        <dbReference type="SAM" id="Coils"/>
    </source>
</evidence>
<evidence type="ECO:0000313" key="4">
    <source>
        <dbReference type="Proteomes" id="UP001420932"/>
    </source>
</evidence>
<dbReference type="SUPFAM" id="SSF54928">
    <property type="entry name" value="RNA-binding domain, RBD"/>
    <property type="match status" value="1"/>
</dbReference>
<dbReference type="InterPro" id="IPR012677">
    <property type="entry name" value="Nucleotide-bd_a/b_plait_sf"/>
</dbReference>